<dbReference type="Pfam" id="PF00069">
    <property type="entry name" value="Pkinase"/>
    <property type="match status" value="1"/>
</dbReference>
<dbReference type="EMBL" id="CP144526">
    <property type="protein sequence ID" value="WWC72260.1"/>
    <property type="molecule type" value="Genomic_DNA"/>
</dbReference>
<dbReference type="SMART" id="SM00220">
    <property type="entry name" value="S_TKc"/>
    <property type="match status" value="1"/>
</dbReference>
<dbReference type="PANTHER" id="PTHR24056:SF546">
    <property type="entry name" value="CYCLIN-DEPENDENT KINASE 12"/>
    <property type="match status" value="1"/>
</dbReference>
<dbReference type="AlphaFoldDB" id="A0A1B9I1H1"/>
<dbReference type="PANTHER" id="PTHR24056">
    <property type="entry name" value="CELL DIVISION PROTEIN KINASE"/>
    <property type="match status" value="1"/>
</dbReference>
<dbReference type="STRING" id="1296096.A0A1B9I1H1"/>
<evidence type="ECO:0000313" key="9">
    <source>
        <dbReference type="Proteomes" id="UP000094020"/>
    </source>
</evidence>
<reference evidence="8" key="4">
    <citation type="submission" date="2024-02" db="EMBL/GenBank/DDBJ databases">
        <title>Comparative genomics of Cryptococcus and Kwoniella reveals pathogenesis evolution and contrasting modes of karyotype evolution via chromosome fusion or intercentromeric recombination.</title>
        <authorList>
            <person name="Coelho M.A."/>
            <person name="David-Palma M."/>
            <person name="Shea T."/>
            <person name="Bowers K."/>
            <person name="McGinley-Smith S."/>
            <person name="Mohammad A.W."/>
            <person name="Gnirke A."/>
            <person name="Yurkov A.M."/>
            <person name="Nowrousian M."/>
            <person name="Sun S."/>
            <person name="Cuomo C.A."/>
            <person name="Heitman J."/>
        </authorList>
    </citation>
    <scope>NUCLEOTIDE SEQUENCE</scope>
    <source>
        <strain evidence="8">CBS 10737</strain>
    </source>
</reference>
<keyword evidence="9" id="KW-1185">Reference proteome</keyword>
<reference evidence="7" key="3">
    <citation type="submission" date="2016-07" db="EMBL/GenBank/DDBJ databases">
        <title>Evolution of pathogenesis and genome organization in the Tremellales.</title>
        <authorList>
            <person name="Cuomo C."/>
            <person name="Litvintseva A."/>
            <person name="Heitman J."/>
            <person name="Chen Y."/>
            <person name="Sun S."/>
            <person name="Springer D."/>
            <person name="Dromer F."/>
            <person name="Young S."/>
            <person name="Zeng Q."/>
            <person name="Chapman S."/>
            <person name="Gujja S."/>
            <person name="Saif S."/>
            <person name="Birren B."/>
        </authorList>
    </citation>
    <scope>NUCLEOTIDE SEQUENCE</scope>
    <source>
        <strain evidence="7">CBS 10737</strain>
    </source>
</reference>
<sequence>MMIHIAQGRQGDIYALKSRDINENDNIHYHKNKDEEGQLEHSLASDEIDVYGGLKEWQIIKTVYAPLNGVVIGKQPHNIVKEVNLLKRINHPNITTLLRYTFNNDTFEHQLIFPLYAITLNELFQDSSFPFEYEHEQITHIQNNPLDIPKYISYQLLQGINYLHNLNSPISHLDLNPSNILLDWNGLLKIIDFGISFSLTTKDQEEFSNCIKEEDNEFTLFCDVGTGSYRAPELLFSPIRYDPLKIDLWAIGCIIAQLFRPFESIEINSNFGSESSSSSSSSSSTKSSLIEISNNSIKEQFDIFDNLDNLKFIRKPLFNSKYGSLGLSSSIFKILGTPTKENWPDFENLPDSSKINFPFSKSKKLLNYLPELNKFNNENKNDILEIIEGLLKLDPNLRKNTKEILNFKWFNNLPLIQSNEIMRKYLIIAKSNFIRKINEDTTNPQGRVW</sequence>
<dbReference type="OrthoDB" id="413582at2759"/>
<evidence type="ECO:0000256" key="2">
    <source>
        <dbReference type="ARBA" id="ARBA00022679"/>
    </source>
</evidence>
<dbReference type="InterPro" id="IPR011009">
    <property type="entry name" value="Kinase-like_dom_sf"/>
</dbReference>
<dbReference type="Proteomes" id="UP000094020">
    <property type="component" value="Chromosome 8"/>
</dbReference>
<dbReference type="PROSITE" id="PS50011">
    <property type="entry name" value="PROTEIN_KINASE_DOM"/>
    <property type="match status" value="1"/>
</dbReference>
<evidence type="ECO:0000313" key="8">
    <source>
        <dbReference type="EMBL" id="WWC72260.1"/>
    </source>
</evidence>
<name>A0A1B9I1H1_9TREE</name>
<feature type="domain" description="Protein kinase" evidence="6">
    <location>
        <begin position="1"/>
        <end position="410"/>
    </location>
</feature>
<accession>A0A1B9I1H1</accession>
<dbReference type="InterPro" id="IPR050108">
    <property type="entry name" value="CDK"/>
</dbReference>
<organism evidence="7">
    <name type="scientific">Kwoniella pini CBS 10737</name>
    <dbReference type="NCBI Taxonomy" id="1296096"/>
    <lineage>
        <taxon>Eukaryota</taxon>
        <taxon>Fungi</taxon>
        <taxon>Dikarya</taxon>
        <taxon>Basidiomycota</taxon>
        <taxon>Agaricomycotina</taxon>
        <taxon>Tremellomycetes</taxon>
        <taxon>Tremellales</taxon>
        <taxon>Cryptococcaceae</taxon>
        <taxon>Kwoniella</taxon>
    </lineage>
</organism>
<keyword evidence="4 7" id="KW-0418">Kinase</keyword>
<evidence type="ECO:0000256" key="4">
    <source>
        <dbReference type="ARBA" id="ARBA00022777"/>
    </source>
</evidence>
<reference evidence="7" key="1">
    <citation type="submission" date="2013-07" db="EMBL/GenBank/DDBJ databases">
        <title>The Genome Sequence of Cryptococcus pinus CBS10737.</title>
        <authorList>
            <consortium name="The Broad Institute Genome Sequencing Platform"/>
            <person name="Cuomo C."/>
            <person name="Litvintseva A."/>
            <person name="Chen Y."/>
            <person name="Heitman J."/>
            <person name="Sun S."/>
            <person name="Springer D."/>
            <person name="Dromer F."/>
            <person name="Young S.K."/>
            <person name="Zeng Q."/>
            <person name="Gargeya S."/>
            <person name="Fitzgerald M."/>
            <person name="Abouelleil A."/>
            <person name="Alvarado L."/>
            <person name="Berlin A.M."/>
            <person name="Chapman S.B."/>
            <person name="Dewar J."/>
            <person name="Goldberg J."/>
            <person name="Griggs A."/>
            <person name="Gujja S."/>
            <person name="Hansen M."/>
            <person name="Howarth C."/>
            <person name="Imamovic A."/>
            <person name="Larimer J."/>
            <person name="McCowan C."/>
            <person name="Murphy C."/>
            <person name="Pearson M."/>
            <person name="Priest M."/>
            <person name="Roberts A."/>
            <person name="Saif S."/>
            <person name="Shea T."/>
            <person name="Sykes S."/>
            <person name="Wortman J."/>
            <person name="Nusbaum C."/>
            <person name="Birren B."/>
        </authorList>
    </citation>
    <scope>NUCLEOTIDE SEQUENCE [LARGE SCALE GENOMIC DNA]</scope>
    <source>
        <strain evidence="7">CBS 10737</strain>
    </source>
</reference>
<dbReference type="InterPro" id="IPR000719">
    <property type="entry name" value="Prot_kinase_dom"/>
</dbReference>
<evidence type="ECO:0000259" key="6">
    <source>
        <dbReference type="PROSITE" id="PS50011"/>
    </source>
</evidence>
<reference evidence="8" key="2">
    <citation type="submission" date="2013-07" db="EMBL/GenBank/DDBJ databases">
        <authorList>
            <consortium name="The Broad Institute Genome Sequencing Platform"/>
            <person name="Cuomo C."/>
            <person name="Litvintseva A."/>
            <person name="Chen Y."/>
            <person name="Heitman J."/>
            <person name="Sun S."/>
            <person name="Springer D."/>
            <person name="Dromer F."/>
            <person name="Young S.K."/>
            <person name="Zeng Q."/>
            <person name="Gargeya S."/>
            <person name="Fitzgerald M."/>
            <person name="Abouelleil A."/>
            <person name="Alvarado L."/>
            <person name="Berlin A.M."/>
            <person name="Chapman S.B."/>
            <person name="Dewar J."/>
            <person name="Goldberg J."/>
            <person name="Griggs A."/>
            <person name="Gujja S."/>
            <person name="Hansen M."/>
            <person name="Howarth C."/>
            <person name="Imamovic A."/>
            <person name="Larimer J."/>
            <person name="McCowan C."/>
            <person name="Murphy C."/>
            <person name="Pearson M."/>
            <person name="Priest M."/>
            <person name="Roberts A."/>
            <person name="Saif S."/>
            <person name="Shea T."/>
            <person name="Sykes S."/>
            <person name="Wortman J."/>
            <person name="Nusbaum C."/>
            <person name="Birren B."/>
        </authorList>
    </citation>
    <scope>NUCLEOTIDE SEQUENCE</scope>
    <source>
        <strain evidence="8">CBS 10737</strain>
    </source>
</reference>
<keyword evidence="2" id="KW-0808">Transferase</keyword>
<dbReference type="RefSeq" id="XP_019010574.1">
    <property type="nucleotide sequence ID" value="XM_019156772.1"/>
</dbReference>
<dbReference type="KEGG" id="kpin:30173417"/>
<gene>
    <name evidence="7" type="ORF">I206_05048</name>
    <name evidence="8" type="ORF">I206_106222</name>
</gene>
<dbReference type="GO" id="GO:0032968">
    <property type="term" value="P:positive regulation of transcription elongation by RNA polymerase II"/>
    <property type="evidence" value="ECO:0007669"/>
    <property type="project" value="TreeGrafter"/>
</dbReference>
<evidence type="ECO:0000256" key="5">
    <source>
        <dbReference type="ARBA" id="ARBA00022840"/>
    </source>
</evidence>
<proteinExistence type="predicted"/>
<dbReference type="GO" id="GO:0030332">
    <property type="term" value="F:cyclin binding"/>
    <property type="evidence" value="ECO:0007669"/>
    <property type="project" value="TreeGrafter"/>
</dbReference>
<dbReference type="GeneID" id="30173417"/>
<evidence type="ECO:0000256" key="1">
    <source>
        <dbReference type="ARBA" id="ARBA00022527"/>
    </source>
</evidence>
<keyword evidence="1" id="KW-0723">Serine/threonine-protein kinase</keyword>
<dbReference type="SUPFAM" id="SSF56112">
    <property type="entry name" value="Protein kinase-like (PK-like)"/>
    <property type="match status" value="1"/>
</dbReference>
<evidence type="ECO:0000313" key="7">
    <source>
        <dbReference type="EMBL" id="OCF49355.1"/>
    </source>
</evidence>
<protein>
    <submittedName>
        <fullName evidence="7">CMGC/CDK protein kinase</fullName>
    </submittedName>
</protein>
<keyword evidence="3" id="KW-0547">Nucleotide-binding</keyword>
<dbReference type="GO" id="GO:0008024">
    <property type="term" value="C:cyclin/CDK positive transcription elongation factor complex"/>
    <property type="evidence" value="ECO:0007669"/>
    <property type="project" value="TreeGrafter"/>
</dbReference>
<dbReference type="Gene3D" id="1.10.510.10">
    <property type="entry name" value="Transferase(Phosphotransferase) domain 1"/>
    <property type="match status" value="2"/>
</dbReference>
<evidence type="ECO:0000256" key="3">
    <source>
        <dbReference type="ARBA" id="ARBA00022741"/>
    </source>
</evidence>
<dbReference type="GO" id="GO:0005524">
    <property type="term" value="F:ATP binding"/>
    <property type="evidence" value="ECO:0007669"/>
    <property type="project" value="UniProtKB-KW"/>
</dbReference>
<dbReference type="EMBL" id="KI894012">
    <property type="protein sequence ID" value="OCF49355.1"/>
    <property type="molecule type" value="Genomic_DNA"/>
</dbReference>
<dbReference type="GO" id="GO:0008353">
    <property type="term" value="F:RNA polymerase II CTD heptapeptide repeat kinase activity"/>
    <property type="evidence" value="ECO:0007669"/>
    <property type="project" value="TreeGrafter"/>
</dbReference>
<keyword evidence="5" id="KW-0067">ATP-binding</keyword>